<feature type="region of interest" description="Disordered" evidence="1">
    <location>
        <begin position="385"/>
        <end position="433"/>
    </location>
</feature>
<proteinExistence type="predicted"/>
<organism evidence="2 4">
    <name type="scientific">Fusarium oxysporum f. sp. lycopersici (strain 4287 / CBS 123668 / FGSC 9935 / NRRL 34936)</name>
    <name type="common">Fusarium vascular wilt of tomato</name>
    <dbReference type="NCBI Taxonomy" id="426428"/>
    <lineage>
        <taxon>Eukaryota</taxon>
        <taxon>Fungi</taxon>
        <taxon>Dikarya</taxon>
        <taxon>Ascomycota</taxon>
        <taxon>Pezizomycotina</taxon>
        <taxon>Sordariomycetes</taxon>
        <taxon>Hypocreomycetidae</taxon>
        <taxon>Hypocreales</taxon>
        <taxon>Nectriaceae</taxon>
        <taxon>Fusarium</taxon>
        <taxon>Fusarium oxysporum species complex</taxon>
    </lineage>
</organism>
<dbReference type="KEGG" id="fox:FOXG_19283"/>
<name>A0A0J9UZR0_FUSO4</name>
<evidence type="ECO:0000313" key="3">
    <source>
        <dbReference type="EMBL" id="KNB06629.1"/>
    </source>
</evidence>
<dbReference type="Pfam" id="PF12013">
    <property type="entry name" value="OrsD"/>
    <property type="match status" value="1"/>
</dbReference>
<evidence type="ECO:0000313" key="2">
    <source>
        <dbReference type="EMBL" id="KNB04398.1"/>
    </source>
</evidence>
<sequence length="1243" mass="140894">MTGLATYTDAIVTLRPSQLQKLESLGLYYNSPEPAIICVECGFAINPTRAPRHPGDKHHIPKSARRGLKPLIYSLNLSNPETLPLRPNGSPPHPNLTVYKGSACKHCGLRSISEKVLLAHVKSKHSKDTKLAARQQTRHWLSDHIQQGLSFQSWSANDIRRSWIIADNNPSRGSLPCSTLLQACPDAVKLLAQKLFADECARLGGVEGGRTRRYDSAAPVSIALQTNWMRRTGWETMFQDTRRDILVALTELPNCRTNQPMPLGIQGEEVIYSLARDERKLASMMVALDRLLDQCGETVRRTDVCLRRWLRSRFPDRPYKAPFELVAKPSSEKVYRKELKRFICFWLRLSRLLPTTMRAITGRGLNRHQFRALRELWVDGVWQSEEPADMDHDGGEEEENDDDDYGGEEDEGEDESECEESDGHDTSKYDSQSSVAIEADDLSDAESTSAWSLDNQEQLSQDPAADVLLRFCYFAIAEDFEGGLASSTMLVYFSAVRGLSTPNGNEYLQPHRFTPILARLIYCSRLVFLEAVLPHFSRIYGGIARPPRHGLLRRLNAARREYMCDGTLSPMGEFLSLLSYGNALRRSQGSTFRFHWSDDGEVLSWNGNQRLSMVDFRGLACKVLRSVTASCSRLMYDWEPTHLDLSLIRDNLSTTTPGYSFVSDPVNQLTDAYPELLLRACISPVDGLLQEQGQNQSTRDAKAARAYLEAHDDHLKGLIVLCNFDGGQCARITELLTLECFNTASRERGIGLWGAKMCSITRHHRARLATNNEFYVIRFFSKPVSRLMFQYLVYIRPVAISILRECFHIEHTNALLFSPLSQVGQKPTPWTASTFTKELRRHCSAATGIPFGIGVQMYRQISIAITERHVHAAVARFNRFGDTTGTAGHEVAYAWQSGHRPMQRHTTYGLDGAYPDHLQPALLRAYERVAQDNESQAALQRAIDAFQSKGKDIRSREAERIDEENDFTAPNPWLRRLGSAVHLKDFSGKKDFLRGLIAMEYEVDPDDPDKSDDAQLRFIHIAFDRLVNHAKAVITPDIVSWNALFEVNRKELMKERTKPFHFRFKPETQRRYALVVKQLLAYIVRCMSFENKADRPPFKLSTRQQRAYDATMEHADDLTDAWKENGGDPEAPEIVRLLDLLETAVLELYISVLDHFTKDTEYDSVLVSFLTVLSVRADGTWEGYEGFTPKLSAIMAISRLCIIKYAVDQRAKTIKQKMQQGQSQEEAEKNSPSLVHHTKINST</sequence>
<protein>
    <submittedName>
        <fullName evidence="2">Uncharacterized protein</fullName>
    </submittedName>
</protein>
<dbReference type="KEGG" id="fox:FOXG_19741"/>
<dbReference type="EMBL" id="DS231704">
    <property type="protein sequence ID" value="KNB06629.1"/>
    <property type="molecule type" value="Genomic_DNA"/>
</dbReference>
<reference evidence="2" key="2">
    <citation type="journal article" date="2010" name="Nature">
        <title>Comparative genomics reveals mobile pathogenicity chromosomes in Fusarium.</title>
        <authorList>
            <person name="Ma L.J."/>
            <person name="van der Does H.C."/>
            <person name="Borkovich K.A."/>
            <person name="Coleman J.J."/>
            <person name="Daboussi M.J."/>
            <person name="Di Pietro A."/>
            <person name="Dufresne M."/>
            <person name="Freitag M."/>
            <person name="Grabherr M."/>
            <person name="Henrissat B."/>
            <person name="Houterman P.M."/>
            <person name="Kang S."/>
            <person name="Shim W.B."/>
            <person name="Woloshuk C."/>
            <person name="Xie X."/>
            <person name="Xu J.R."/>
            <person name="Antoniw J."/>
            <person name="Baker S.E."/>
            <person name="Bluhm B.H."/>
            <person name="Breakspear A."/>
            <person name="Brown D.W."/>
            <person name="Butchko R.A."/>
            <person name="Chapman S."/>
            <person name="Coulson R."/>
            <person name="Coutinho P.M."/>
            <person name="Danchin E.G."/>
            <person name="Diener A."/>
            <person name="Gale L.R."/>
            <person name="Gardiner D.M."/>
            <person name="Goff S."/>
            <person name="Hammond-Kosack K.E."/>
            <person name="Hilburn K."/>
            <person name="Hua-Van A."/>
            <person name="Jonkers W."/>
            <person name="Kazan K."/>
            <person name="Kodira C.D."/>
            <person name="Koehrsen M."/>
            <person name="Kumar L."/>
            <person name="Lee Y.H."/>
            <person name="Li L."/>
            <person name="Manners J.M."/>
            <person name="Miranda-Saavedra D."/>
            <person name="Mukherjee M."/>
            <person name="Park G."/>
            <person name="Park J."/>
            <person name="Park S.Y."/>
            <person name="Proctor R.H."/>
            <person name="Regev A."/>
            <person name="Ruiz-Roldan M.C."/>
            <person name="Sain D."/>
            <person name="Sakthikumar S."/>
            <person name="Sykes S."/>
            <person name="Schwartz D.C."/>
            <person name="Turgeon B.G."/>
            <person name="Wapinski I."/>
            <person name="Yoder O."/>
            <person name="Young S."/>
            <person name="Zeng Q."/>
            <person name="Zhou S."/>
            <person name="Galagan J."/>
            <person name="Cuomo C.A."/>
            <person name="Kistler H.C."/>
            <person name="Rep M."/>
        </authorList>
    </citation>
    <scope>NUCLEOTIDE SEQUENCE [LARGE SCALE GENOMIC DNA]</scope>
    <source>
        <strain evidence="2">4287</strain>
    </source>
</reference>
<dbReference type="VEuPathDB" id="FungiDB:FOXG_19283"/>
<dbReference type="InterPro" id="IPR022698">
    <property type="entry name" value="OrsD"/>
</dbReference>
<dbReference type="GeneID" id="28959989"/>
<dbReference type="AlphaFoldDB" id="A0A0J9UZR0"/>
<reference evidence="2" key="1">
    <citation type="submission" date="2007-04" db="EMBL/GenBank/DDBJ databases">
        <authorList>
            <consortium name="The Broad Institute Genome Sequencing Platform"/>
            <person name="Birren B."/>
            <person name="Lander E."/>
            <person name="Galagan J."/>
            <person name="Nusbaum C."/>
            <person name="Devon K."/>
            <person name="Ma L.-J."/>
            <person name="Jaffe D."/>
            <person name="Butler J."/>
            <person name="Alvarez P."/>
            <person name="Gnerre S."/>
            <person name="Grabherr M."/>
            <person name="Kleber M."/>
            <person name="Mauceli E."/>
            <person name="Brockman W."/>
            <person name="MacCallum I.A."/>
            <person name="Young S."/>
            <person name="LaButti K."/>
            <person name="DeCaprio D."/>
            <person name="Crawford M."/>
            <person name="Koehrsen M."/>
            <person name="Engels R."/>
            <person name="Montgomery P."/>
            <person name="Pearson M."/>
            <person name="Howarth C."/>
            <person name="Larson L."/>
            <person name="White J."/>
            <person name="O'Leary S."/>
            <person name="Kodira C."/>
            <person name="Zeng Q."/>
            <person name="Yandava C."/>
            <person name="Alvarado L."/>
            <person name="Kistler C."/>
            <person name="Shim W.-B."/>
            <person name="Kang S."/>
            <person name="Woloshuk C."/>
        </authorList>
    </citation>
    <scope>NUCLEOTIDE SEQUENCE</scope>
    <source>
        <strain evidence="2">4287</strain>
    </source>
</reference>
<dbReference type="RefSeq" id="XP_018244674.1">
    <property type="nucleotide sequence ID" value="XM_018400006.1"/>
</dbReference>
<evidence type="ECO:0000313" key="4">
    <source>
        <dbReference type="Proteomes" id="UP000009097"/>
    </source>
</evidence>
<feature type="compositionally biased region" description="Acidic residues" evidence="1">
    <location>
        <begin position="394"/>
        <end position="420"/>
    </location>
</feature>
<evidence type="ECO:0000256" key="1">
    <source>
        <dbReference type="SAM" id="MobiDB-lite"/>
    </source>
</evidence>
<dbReference type="RefSeq" id="XP_018242443.1">
    <property type="nucleotide sequence ID" value="XM_018399483.1"/>
</dbReference>
<dbReference type="VEuPathDB" id="FungiDB:FOXG_19741"/>
<dbReference type="EMBL" id="DS231702">
    <property type="protein sequence ID" value="KNB04398.1"/>
    <property type="molecule type" value="Genomic_DNA"/>
</dbReference>
<gene>
    <name evidence="2" type="ORF">FOXG_19283</name>
    <name evidence="3" type="ORF">FOXG_19741</name>
</gene>
<feature type="region of interest" description="Disordered" evidence="1">
    <location>
        <begin position="1216"/>
        <end position="1243"/>
    </location>
</feature>
<dbReference type="Proteomes" id="UP000009097">
    <property type="component" value="Unassembled WGS sequence"/>
</dbReference>
<dbReference type="GeneID" id="28960447"/>
<accession>A0A0J9UZR0</accession>